<dbReference type="AlphaFoldDB" id="A0A183FZJ1"/>
<organism evidence="2 3">
    <name type="scientific">Heligmosomoides polygyrus</name>
    <name type="common">Parasitic roundworm</name>
    <dbReference type="NCBI Taxonomy" id="6339"/>
    <lineage>
        <taxon>Eukaryota</taxon>
        <taxon>Metazoa</taxon>
        <taxon>Ecdysozoa</taxon>
        <taxon>Nematoda</taxon>
        <taxon>Chromadorea</taxon>
        <taxon>Rhabditida</taxon>
        <taxon>Rhabditina</taxon>
        <taxon>Rhabditomorpha</taxon>
        <taxon>Strongyloidea</taxon>
        <taxon>Heligmosomidae</taxon>
        <taxon>Heligmosomoides</taxon>
    </lineage>
</organism>
<dbReference type="EMBL" id="UZAH01028245">
    <property type="protein sequence ID" value="VDO98773.1"/>
    <property type="molecule type" value="Genomic_DNA"/>
</dbReference>
<protein>
    <submittedName>
        <fullName evidence="3">DEAD domain-containing protein</fullName>
    </submittedName>
</protein>
<name>A0A183FZJ1_HELPZ</name>
<evidence type="ECO:0000313" key="1">
    <source>
        <dbReference type="EMBL" id="VDO98773.1"/>
    </source>
</evidence>
<sequence length="132" mass="14842">MVIIPSIRQEERMLADFDRVCGNVGLQLNLPHLLLGLLGEPRHVTNTAFMRELESEDMGAKVDDRKLHHLRSAGDIMVIIPSIRQEERMLADFDRLHPGCALSHLDGPLDSSTTIRRPVSPLIYIPPLVMNS</sequence>
<accession>A0A183FZJ1</accession>
<reference evidence="3" key="2">
    <citation type="submission" date="2019-09" db="UniProtKB">
        <authorList>
            <consortium name="WormBaseParasite"/>
        </authorList>
    </citation>
    <scope>IDENTIFICATION</scope>
</reference>
<keyword evidence="2" id="KW-1185">Reference proteome</keyword>
<proteinExistence type="predicted"/>
<evidence type="ECO:0000313" key="2">
    <source>
        <dbReference type="Proteomes" id="UP000050761"/>
    </source>
</evidence>
<dbReference type="WBParaSite" id="HPBE_0001417901-mRNA-1">
    <property type="protein sequence ID" value="HPBE_0001417901-mRNA-1"/>
    <property type="gene ID" value="HPBE_0001417901"/>
</dbReference>
<dbReference type="Proteomes" id="UP000050761">
    <property type="component" value="Unassembled WGS sequence"/>
</dbReference>
<evidence type="ECO:0000313" key="3">
    <source>
        <dbReference type="WBParaSite" id="HPBE_0001417901-mRNA-1"/>
    </source>
</evidence>
<accession>A0A3P8B2T1</accession>
<dbReference type="OrthoDB" id="9902985at2759"/>
<reference evidence="1 2" key="1">
    <citation type="submission" date="2018-11" db="EMBL/GenBank/DDBJ databases">
        <authorList>
            <consortium name="Pathogen Informatics"/>
        </authorList>
    </citation>
    <scope>NUCLEOTIDE SEQUENCE [LARGE SCALE GENOMIC DNA]</scope>
</reference>
<gene>
    <name evidence="1" type="ORF">HPBE_LOCUS14180</name>
</gene>